<gene>
    <name evidence="1" type="ORF">HME9304_03148</name>
</gene>
<evidence type="ECO:0000313" key="2">
    <source>
        <dbReference type="Proteomes" id="UP000248536"/>
    </source>
</evidence>
<proteinExistence type="predicted"/>
<name>A0A2Z4LWH0_9FLAO</name>
<sequence length="91" mass="10564">MIKILTSYIINKLISENSLQVTYRLLTILNINIPFKLIKSRLCGHQNYGTLLSIYETFESFGLEVDASINESKKMNKYKKPFIAQIKYCPN</sequence>
<accession>A0A2Z4LWH0</accession>
<dbReference type="AlphaFoldDB" id="A0A2Z4LWH0"/>
<evidence type="ECO:0000313" key="1">
    <source>
        <dbReference type="EMBL" id="AWX46116.1"/>
    </source>
</evidence>
<dbReference type="KEGG" id="spon:HME9304_03148"/>
<organism evidence="1 2">
    <name type="scientific">Flagellimonas maritima</name>
    <dbReference type="NCBI Taxonomy" id="1383885"/>
    <lineage>
        <taxon>Bacteria</taxon>
        <taxon>Pseudomonadati</taxon>
        <taxon>Bacteroidota</taxon>
        <taxon>Flavobacteriia</taxon>
        <taxon>Flavobacteriales</taxon>
        <taxon>Flavobacteriaceae</taxon>
        <taxon>Flagellimonas</taxon>
    </lineage>
</organism>
<dbReference type="Proteomes" id="UP000248536">
    <property type="component" value="Chromosome"/>
</dbReference>
<dbReference type="EMBL" id="CP030104">
    <property type="protein sequence ID" value="AWX46116.1"/>
    <property type="molecule type" value="Genomic_DNA"/>
</dbReference>
<reference evidence="1 2" key="1">
    <citation type="submission" date="2018-06" db="EMBL/GenBank/DDBJ databases">
        <title>Spongiibacterium sp. HME9304 Genome sequencing and assembly.</title>
        <authorList>
            <person name="Kang H."/>
            <person name="Kim H."/>
            <person name="Joh K."/>
        </authorList>
    </citation>
    <scope>NUCLEOTIDE SEQUENCE [LARGE SCALE GENOMIC DNA]</scope>
    <source>
        <strain evidence="1 2">HME9304</strain>
    </source>
</reference>
<keyword evidence="2" id="KW-1185">Reference proteome</keyword>
<protein>
    <submittedName>
        <fullName evidence="1">Uncharacterized protein</fullName>
    </submittedName>
</protein>